<dbReference type="PANTHER" id="PTHR13061">
    <property type="entry name" value="DYNACTIN SUBUNIT P25"/>
    <property type="match status" value="1"/>
</dbReference>
<protein>
    <submittedName>
        <fullName evidence="1">Gamma carbonic anhydrase family protein</fullName>
    </submittedName>
</protein>
<sequence>MPKLIPYNGYFPIVDESVFLCEGVVIVGNVVIGRDSSVWFNSVVRGDVCAIRIGERTNIQDNSTLHVTHDTGPLYIGNDVTIGHHAVLHACTVHDFALIGMGAVLLDGCIVESYSMVAAGAVVRPNFVVPSGMLVAGVPARVVRPLTDEERQQLLESPKNYLRYVQTYRQSNVSFPISNLT</sequence>
<dbReference type="Pfam" id="PF00132">
    <property type="entry name" value="Hexapep"/>
    <property type="match status" value="1"/>
</dbReference>
<evidence type="ECO:0000313" key="1">
    <source>
        <dbReference type="EMBL" id="RFM24978.1"/>
    </source>
</evidence>
<gene>
    <name evidence="1" type="ORF">D0433_03140</name>
</gene>
<comment type="caution">
    <text evidence="1">The sequence shown here is derived from an EMBL/GenBank/DDBJ whole genome shotgun (WGS) entry which is preliminary data.</text>
</comment>
<dbReference type="InterPro" id="IPR047324">
    <property type="entry name" value="LbH_gamma_CA-like"/>
</dbReference>
<dbReference type="PANTHER" id="PTHR13061:SF29">
    <property type="entry name" value="GAMMA CARBONIC ANHYDRASE-LIKE 1, MITOCHONDRIAL-RELATED"/>
    <property type="match status" value="1"/>
</dbReference>
<dbReference type="AlphaFoldDB" id="A0A395M423"/>
<dbReference type="Proteomes" id="UP000266389">
    <property type="component" value="Unassembled WGS sequence"/>
</dbReference>
<accession>A0A395M423</accession>
<dbReference type="EMBL" id="PHFL01000014">
    <property type="protein sequence ID" value="RFM24978.1"/>
    <property type="molecule type" value="Genomic_DNA"/>
</dbReference>
<organism evidence="1 2">
    <name type="scientific">Candidatus Thermochlorobacter aerophilus</name>
    <dbReference type="NCBI Taxonomy" id="1868324"/>
    <lineage>
        <taxon>Bacteria</taxon>
        <taxon>Pseudomonadati</taxon>
        <taxon>Chlorobiota</taxon>
        <taxon>Chlorobiia</taxon>
        <taxon>Chlorobiales</taxon>
        <taxon>Candidatus Thermochlorobacteriaceae</taxon>
        <taxon>Candidatus Thermochlorobacter</taxon>
    </lineage>
</organism>
<dbReference type="SUPFAM" id="SSF51161">
    <property type="entry name" value="Trimeric LpxA-like enzymes"/>
    <property type="match status" value="1"/>
</dbReference>
<evidence type="ECO:0000313" key="2">
    <source>
        <dbReference type="Proteomes" id="UP000266389"/>
    </source>
</evidence>
<name>A0A395M423_9BACT</name>
<proteinExistence type="predicted"/>
<reference evidence="1 2" key="1">
    <citation type="journal article" date="2011" name="ISME J.">
        <title>Community ecology of hot spring cyanobacterial mats: predominant populations and their functional potential.</title>
        <authorList>
            <person name="Klatt C.G."/>
            <person name="Wood J.M."/>
            <person name="Rusch D.B."/>
            <person name="Bateson M.M."/>
            <person name="Hamamura N."/>
            <person name="Heidelberg J.F."/>
            <person name="Grossman A.R."/>
            <person name="Bhaya D."/>
            <person name="Cohan F.M."/>
            <person name="Kuhl M."/>
            <person name="Bryant D.A."/>
            <person name="Ward D.M."/>
        </authorList>
    </citation>
    <scope>NUCLEOTIDE SEQUENCE [LARGE SCALE GENOMIC DNA]</scope>
    <source>
        <strain evidence="1">OS</strain>
    </source>
</reference>
<dbReference type="CDD" id="cd04645">
    <property type="entry name" value="LbH_gamma_CA_like"/>
    <property type="match status" value="1"/>
</dbReference>
<dbReference type="InterPro" id="IPR011004">
    <property type="entry name" value="Trimer_LpxA-like_sf"/>
</dbReference>
<dbReference type="Gene3D" id="2.160.10.10">
    <property type="entry name" value="Hexapeptide repeat proteins"/>
    <property type="match status" value="1"/>
</dbReference>
<dbReference type="InterPro" id="IPR001451">
    <property type="entry name" value="Hexapep"/>
</dbReference>
<dbReference type="InterPro" id="IPR050484">
    <property type="entry name" value="Transf_Hexapept/Carb_Anhydrase"/>
</dbReference>